<keyword evidence="3" id="KW-1185">Reference proteome</keyword>
<dbReference type="OrthoDB" id="214902at2"/>
<gene>
    <name evidence="2" type="ORF">LAL4801_01768</name>
</gene>
<sequence>MSDLMETVLIERTRALIPDENVEQKRMFGSTCFMVHGNMLVCASKRGLMARVGTAQQEEAVARPFASVCKMGGRPMPGFIRVEPEGIESDEDLKSWIDMARSYVSALPPKTARPKKPKTGKTAK</sequence>
<protein>
    <recommendedName>
        <fullName evidence="1">TfoX N-terminal domain-containing protein</fullName>
    </recommendedName>
</protein>
<dbReference type="STRING" id="187304.B0E33_21385"/>
<accession>A0A0M6Y2V6</accession>
<proteinExistence type="predicted"/>
<dbReference type="SUPFAM" id="SSF159894">
    <property type="entry name" value="YgaC/TfoX-N like"/>
    <property type="match status" value="1"/>
</dbReference>
<reference evidence="3" key="1">
    <citation type="submission" date="2015-07" db="EMBL/GenBank/DDBJ databases">
        <authorList>
            <person name="Rodrigo-Torres Lidia"/>
            <person name="Arahal R.David."/>
        </authorList>
    </citation>
    <scope>NUCLEOTIDE SEQUENCE [LARGE SCALE GENOMIC DNA]</scope>
    <source>
        <strain evidence="3">CECT 4801</strain>
    </source>
</reference>
<dbReference type="AlphaFoldDB" id="A0A0M6Y2V6"/>
<name>A0A0M6Y2V6_9HYPH</name>
<organism evidence="2 3">
    <name type="scientific">Roseibium aggregatum</name>
    <dbReference type="NCBI Taxonomy" id="187304"/>
    <lineage>
        <taxon>Bacteria</taxon>
        <taxon>Pseudomonadati</taxon>
        <taxon>Pseudomonadota</taxon>
        <taxon>Alphaproteobacteria</taxon>
        <taxon>Hyphomicrobiales</taxon>
        <taxon>Stappiaceae</taxon>
        <taxon>Roseibium</taxon>
    </lineage>
</organism>
<dbReference type="RefSeq" id="WP_055655436.1">
    <property type="nucleotide sequence ID" value="NZ_CP045617.1"/>
</dbReference>
<dbReference type="Pfam" id="PF04993">
    <property type="entry name" value="TfoX_N"/>
    <property type="match status" value="1"/>
</dbReference>
<feature type="domain" description="TfoX N-terminal" evidence="1">
    <location>
        <begin position="20"/>
        <end position="100"/>
    </location>
</feature>
<dbReference type="Gene3D" id="3.30.1460.30">
    <property type="entry name" value="YgaC/TfoX-N like chaperone"/>
    <property type="match status" value="1"/>
</dbReference>
<dbReference type="InterPro" id="IPR007076">
    <property type="entry name" value="TfoX_N"/>
</dbReference>
<evidence type="ECO:0000313" key="2">
    <source>
        <dbReference type="EMBL" id="CTQ43331.1"/>
    </source>
</evidence>
<evidence type="ECO:0000313" key="3">
    <source>
        <dbReference type="Proteomes" id="UP000048926"/>
    </source>
</evidence>
<dbReference type="Proteomes" id="UP000048926">
    <property type="component" value="Unassembled WGS sequence"/>
</dbReference>
<dbReference type="EMBL" id="CXST01000001">
    <property type="protein sequence ID" value="CTQ43331.1"/>
    <property type="molecule type" value="Genomic_DNA"/>
</dbReference>
<evidence type="ECO:0000259" key="1">
    <source>
        <dbReference type="Pfam" id="PF04993"/>
    </source>
</evidence>